<protein>
    <recommendedName>
        <fullName evidence="4">Secreted protein</fullName>
    </recommendedName>
</protein>
<organism evidence="2 3">
    <name type="scientific">Streptomyces europaeiscabiei</name>
    <dbReference type="NCBI Taxonomy" id="146819"/>
    <lineage>
        <taxon>Bacteria</taxon>
        <taxon>Bacillati</taxon>
        <taxon>Actinomycetota</taxon>
        <taxon>Actinomycetes</taxon>
        <taxon>Kitasatosporales</taxon>
        <taxon>Streptomycetaceae</taxon>
        <taxon>Streptomyces</taxon>
    </lineage>
</organism>
<proteinExistence type="predicted"/>
<evidence type="ECO:0000313" key="2">
    <source>
        <dbReference type="EMBL" id="MDX3129373.1"/>
    </source>
</evidence>
<evidence type="ECO:0000256" key="1">
    <source>
        <dbReference type="SAM" id="SignalP"/>
    </source>
</evidence>
<feature type="signal peptide" evidence="1">
    <location>
        <begin position="1"/>
        <end position="29"/>
    </location>
</feature>
<reference evidence="2" key="1">
    <citation type="journal article" date="2023" name="Microb. Genom.">
        <title>Mesoterricola silvestris gen. nov., sp. nov., Mesoterricola sediminis sp. nov., Geothrix oryzae sp. nov., Geothrix edaphica sp. nov., Geothrix rubra sp. nov., and Geothrix limicola sp. nov., six novel members of Acidobacteriota isolated from soils.</title>
        <authorList>
            <person name="Weisberg A.J."/>
            <person name="Pearce E."/>
            <person name="Kramer C.G."/>
            <person name="Chang J.H."/>
            <person name="Clarke C.R."/>
        </authorList>
    </citation>
    <scope>NUCLEOTIDE SEQUENCE</scope>
    <source>
        <strain evidence="2">ND06-05F</strain>
    </source>
</reference>
<keyword evidence="1" id="KW-0732">Signal</keyword>
<comment type="caution">
    <text evidence="2">The sequence shown here is derived from an EMBL/GenBank/DDBJ whole genome shotgun (WGS) entry which is preliminary data.</text>
</comment>
<evidence type="ECO:0008006" key="4">
    <source>
        <dbReference type="Google" id="ProtNLM"/>
    </source>
</evidence>
<dbReference type="EMBL" id="JARAWN010000021">
    <property type="protein sequence ID" value="MDX3129373.1"/>
    <property type="molecule type" value="Genomic_DNA"/>
</dbReference>
<name>A0AAJ2UJG3_9ACTN</name>
<evidence type="ECO:0000313" key="3">
    <source>
        <dbReference type="Proteomes" id="UP001273589"/>
    </source>
</evidence>
<dbReference type="Proteomes" id="UP001273589">
    <property type="component" value="Unassembled WGS sequence"/>
</dbReference>
<accession>A0AAJ2UJG3</accession>
<dbReference type="AlphaFoldDB" id="A0AAJ2UJG3"/>
<dbReference type="RefSeq" id="WP_159024601.1">
    <property type="nucleotide sequence ID" value="NZ_JARAWN010000021.1"/>
</dbReference>
<feature type="chain" id="PRO_5042522520" description="Secreted protein" evidence="1">
    <location>
        <begin position="30"/>
        <end position="194"/>
    </location>
</feature>
<sequence length="194" mass="21414">MTKRLTAALATAGMAASLFVALPASAAFADDPMCNRGTIKYTWTDVKRSWVITHRHRVVNQTGGQATKTYQLTKVKEVGASVKATVGGKVSANIAIASLEEKIDVELAAEGKYTSQKTESISWKIKKNGTYVFYRGTEKVIGYYTQWRCDVTKWAKTGRGGKVQSWTIEEEGGLRCQNKIPKKGMVYAAKKKYC</sequence>
<gene>
    <name evidence="2" type="ORF">PV367_06040</name>
</gene>